<dbReference type="EMBL" id="SNRW01006597">
    <property type="protein sequence ID" value="KAA6382779.1"/>
    <property type="molecule type" value="Genomic_DNA"/>
</dbReference>
<feature type="non-terminal residue" evidence="4">
    <location>
        <position position="154"/>
    </location>
</feature>
<dbReference type="InterPro" id="IPR036028">
    <property type="entry name" value="SH3-like_dom_sf"/>
</dbReference>
<dbReference type="SUPFAM" id="SSF50044">
    <property type="entry name" value="SH3-domain"/>
    <property type="match status" value="2"/>
</dbReference>
<dbReference type="PROSITE" id="PS50002">
    <property type="entry name" value="SH3"/>
    <property type="match status" value="1"/>
</dbReference>
<evidence type="ECO:0000259" key="3">
    <source>
        <dbReference type="PROSITE" id="PS50002"/>
    </source>
</evidence>
<evidence type="ECO:0000313" key="4">
    <source>
        <dbReference type="EMBL" id="KAA6382779.1"/>
    </source>
</evidence>
<dbReference type="Gene3D" id="2.30.30.40">
    <property type="entry name" value="SH3 Domains"/>
    <property type="match status" value="1"/>
</dbReference>
<proteinExistence type="predicted"/>
<dbReference type="InterPro" id="IPR001452">
    <property type="entry name" value="SH3_domain"/>
</dbReference>
<organism evidence="4 5">
    <name type="scientific">Streblomastix strix</name>
    <dbReference type="NCBI Taxonomy" id="222440"/>
    <lineage>
        <taxon>Eukaryota</taxon>
        <taxon>Metamonada</taxon>
        <taxon>Preaxostyla</taxon>
        <taxon>Oxymonadida</taxon>
        <taxon>Streblomastigidae</taxon>
        <taxon>Streblomastix</taxon>
    </lineage>
</organism>
<keyword evidence="1 2" id="KW-0728">SH3 domain</keyword>
<reference evidence="4 5" key="1">
    <citation type="submission" date="2019-03" db="EMBL/GenBank/DDBJ databases">
        <title>Single cell metagenomics reveals metabolic interactions within the superorganism composed of flagellate Streblomastix strix and complex community of Bacteroidetes bacteria on its surface.</title>
        <authorList>
            <person name="Treitli S.C."/>
            <person name="Kolisko M."/>
            <person name="Husnik F."/>
            <person name="Keeling P."/>
            <person name="Hampl V."/>
        </authorList>
    </citation>
    <scope>NUCLEOTIDE SEQUENCE [LARGE SCALE GENOMIC DNA]</scope>
    <source>
        <strain evidence="4">ST1C</strain>
    </source>
</reference>
<sequence>MTESGDYYWVIADYNGQEDDTDFLPVANGEVVRVIQKGAVYYLVEKDDEQVRVIQKGAVYYLVEKDDEQGKVPFECLRSCAVEQSPSPIISDTTQNPISKQDEFFWVIADYNGQEDDDDFLPVAKGELVRVIKKEAQWFYIEKDGEIGKIPQQF</sequence>
<evidence type="ECO:0000313" key="5">
    <source>
        <dbReference type="Proteomes" id="UP000324800"/>
    </source>
</evidence>
<dbReference type="OrthoDB" id="8883818at2759"/>
<protein>
    <recommendedName>
        <fullName evidence="3">SH3 domain-containing protein</fullName>
    </recommendedName>
</protein>
<evidence type="ECO:0000256" key="1">
    <source>
        <dbReference type="ARBA" id="ARBA00022443"/>
    </source>
</evidence>
<gene>
    <name evidence="4" type="ORF">EZS28_021695</name>
</gene>
<feature type="domain" description="SH3" evidence="3">
    <location>
        <begin position="102"/>
        <end position="154"/>
    </location>
</feature>
<dbReference type="Proteomes" id="UP000324800">
    <property type="component" value="Unassembled WGS sequence"/>
</dbReference>
<accession>A0A5J4VKB6</accession>
<evidence type="ECO:0000256" key="2">
    <source>
        <dbReference type="PROSITE-ProRule" id="PRU00192"/>
    </source>
</evidence>
<name>A0A5J4VKB6_9EUKA</name>
<comment type="caution">
    <text evidence="4">The sequence shown here is derived from an EMBL/GenBank/DDBJ whole genome shotgun (WGS) entry which is preliminary data.</text>
</comment>
<dbReference type="AlphaFoldDB" id="A0A5J4VKB6"/>